<organism evidence="1 2">
    <name type="scientific">Avena sativa</name>
    <name type="common">Oat</name>
    <dbReference type="NCBI Taxonomy" id="4498"/>
    <lineage>
        <taxon>Eukaryota</taxon>
        <taxon>Viridiplantae</taxon>
        <taxon>Streptophyta</taxon>
        <taxon>Embryophyta</taxon>
        <taxon>Tracheophyta</taxon>
        <taxon>Spermatophyta</taxon>
        <taxon>Magnoliopsida</taxon>
        <taxon>Liliopsida</taxon>
        <taxon>Poales</taxon>
        <taxon>Poaceae</taxon>
        <taxon>BOP clade</taxon>
        <taxon>Pooideae</taxon>
        <taxon>Poodae</taxon>
        <taxon>Poeae</taxon>
        <taxon>Poeae Chloroplast Group 1 (Aveneae type)</taxon>
        <taxon>Aveninae</taxon>
        <taxon>Avena</taxon>
    </lineage>
</organism>
<dbReference type="Proteomes" id="UP001732700">
    <property type="component" value="Chromosome 5D"/>
</dbReference>
<accession>A0ACD5YK90</accession>
<evidence type="ECO:0000313" key="1">
    <source>
        <dbReference type="EnsemblPlants" id="AVESA.00010b.r2.5DG0976880.1.CDS"/>
    </source>
</evidence>
<reference evidence="1" key="2">
    <citation type="submission" date="2025-09" db="UniProtKB">
        <authorList>
            <consortium name="EnsemblPlants"/>
        </authorList>
    </citation>
    <scope>IDENTIFICATION</scope>
</reference>
<protein>
    <submittedName>
        <fullName evidence="1">Uncharacterized protein</fullName>
    </submittedName>
</protein>
<keyword evidence="2" id="KW-1185">Reference proteome</keyword>
<evidence type="ECO:0000313" key="2">
    <source>
        <dbReference type="Proteomes" id="UP001732700"/>
    </source>
</evidence>
<name>A0ACD5YK90_AVESA</name>
<reference evidence="1" key="1">
    <citation type="submission" date="2021-05" db="EMBL/GenBank/DDBJ databases">
        <authorList>
            <person name="Scholz U."/>
            <person name="Mascher M."/>
            <person name="Fiebig A."/>
        </authorList>
    </citation>
    <scope>NUCLEOTIDE SEQUENCE [LARGE SCALE GENOMIC DNA]</scope>
</reference>
<proteinExistence type="predicted"/>
<sequence length="322" mass="34752">MGITKVDLRGLAPGSQGWDSARAAATASMVEHGFVVVAHDALGPELREALFGPELRQAAFGSGKPLIFGTVPSEAEQQAVVSLPLDSSILNAPAWECPSDLHSGSGGEGARDFGNLLWPEENQVLCDTIAASAKNMLKLEQTVEAMILEGLGVQEDRIGAHLGELSYGMRLSRYGKTLAEPEKANMSMAAHRDSSMITTIVQHDVEGLEVQAKDGTWLTVPPEADTITFLAGELFTVLTNGRVPPCVHRVRTPTNRERYSLMFGSKGKVSGVVSPMEELVDDDHPLMYKPCNNDEYAKFRFSEEARKADDPLKAFCGVVAVI</sequence>
<dbReference type="EnsemblPlants" id="AVESA.00010b.r2.5DG0976880.1">
    <property type="protein sequence ID" value="AVESA.00010b.r2.5DG0976880.1.CDS"/>
    <property type="gene ID" value="AVESA.00010b.r2.5DG0976880"/>
</dbReference>